<accession>T1X6V8</accession>
<evidence type="ECO:0000256" key="5">
    <source>
        <dbReference type="ARBA" id="ARBA00012040"/>
    </source>
</evidence>
<dbReference type="GO" id="GO:0004466">
    <property type="term" value="F:long-chain fatty acyl-CoA dehydrogenase activity"/>
    <property type="evidence" value="ECO:0007669"/>
    <property type="project" value="UniProtKB-EC"/>
</dbReference>
<dbReference type="PATRIC" id="fig|1246301.3.peg.1561"/>
<dbReference type="Pfam" id="PF00441">
    <property type="entry name" value="Acyl-CoA_dh_1"/>
    <property type="match status" value="1"/>
</dbReference>
<evidence type="ECO:0000256" key="11">
    <source>
        <dbReference type="ARBA" id="ARBA00049247"/>
    </source>
</evidence>
<feature type="domain" description="Acyl-CoA dehydrogenase/oxidase C-terminal" evidence="13">
    <location>
        <begin position="339"/>
        <end position="486"/>
    </location>
</feature>
<feature type="domain" description="Acyl-CoA dehydrogenase/oxidase N-terminal" evidence="14">
    <location>
        <begin position="108"/>
        <end position="212"/>
    </location>
</feature>
<keyword evidence="9 16" id="KW-0560">Oxidoreductase</keyword>
<dbReference type="GO" id="GO:0050660">
    <property type="term" value="F:flavin adenine dinucleotide binding"/>
    <property type="evidence" value="ECO:0007669"/>
    <property type="project" value="InterPro"/>
</dbReference>
<dbReference type="Gene3D" id="1.20.140.10">
    <property type="entry name" value="Butyryl-CoA Dehydrogenase, subunit A, domain 3"/>
    <property type="match status" value="1"/>
</dbReference>
<dbReference type="HOGENOM" id="CLU_012192_0_0_4"/>
<dbReference type="InterPro" id="IPR037069">
    <property type="entry name" value="AcylCoA_DH/ox_N_sf"/>
</dbReference>
<dbReference type="InterPro" id="IPR013786">
    <property type="entry name" value="AcylCoA_DH/ox_N"/>
</dbReference>
<dbReference type="PANTHER" id="PTHR48083">
    <property type="entry name" value="MEDIUM-CHAIN SPECIFIC ACYL-COA DEHYDROGENASE, MITOCHONDRIAL-RELATED"/>
    <property type="match status" value="1"/>
</dbReference>
<comment type="pathway">
    <text evidence="2">Lipid metabolism; fatty acid beta-oxidation.</text>
</comment>
<dbReference type="InterPro" id="IPR015396">
    <property type="entry name" value="FadE_C"/>
</dbReference>
<evidence type="ECO:0000256" key="3">
    <source>
        <dbReference type="ARBA" id="ARBA00009347"/>
    </source>
</evidence>
<evidence type="ECO:0000256" key="6">
    <source>
        <dbReference type="ARBA" id="ARBA00020144"/>
    </source>
</evidence>
<evidence type="ECO:0000259" key="13">
    <source>
        <dbReference type="Pfam" id="PF00441"/>
    </source>
</evidence>
<sequence length="792" mass="85220">MSASPAISDTQRRPWPAGRAGIADKNGLHPPLLAEKKEGDNAMPLASLIGRWAMQPFARALPPLGDTERAALEAGTVGFEGLLFAGRPDFDLLSAMGPNRLTEREQSFLDHEVRELCRMLDDHAIDEARDLPPEVWRYLRTKRFFGMIIPEEFGGLGFGHFAHATVVARIATVNIAAAVTVMVPNSLGPAELLLRYGTDAQKARYLSRLADGRELPCFGLTSPYAGSDAASIPDRGVVVEREFGGRRTRGFLVDFDKRYITLAPVATVVGLAFHAVDESRPEGQRELGITCALIPVPHEGVEIGRRHRPMDSAFMNGPIRGRQVFVPMDWVIGGERQVGQGWRMLMECLAAGRAISLPALGAAMQQTALYVSNGYGQIREQFGLPIGKFHAVAGLVAQMSAELYASDAARRFTAAALDKGERPSVASAILKVQLTEAGRRAVNHGMDILGGKGIIAGPSNLLGVSYRQAPIAITVEGANILTRALIVFGQGAIRCHPHVLDEMAAVQARDEKALGRALVAHGKHVAANLWHSLFGAPVVGEPPEALAREARLIARMSAKYALTADLAMGLLGGRLKRMELLSARLGDVLAHLYLASASVWRYRVDAAPELLPFAQAAIRLQLDEAGRILRDLYANLPTAGRRVIGALVLRRTAHLAPLRDVQLMALAELLRTNPRIVQRLAPDLSEPAAGGLRDLMRAMELGGQLGDTTAALNKVLRRTNSLEEAARSAPDPELALAYLKAADKVIQVDDFEGPAAQKGQALSQPLASPSPPAPPPSAHRPERTTPPPVPAK</sequence>
<comment type="similarity">
    <text evidence="3">Belongs to the acyl-CoA dehydrogenase family.</text>
</comment>
<dbReference type="Gene3D" id="2.40.110.10">
    <property type="entry name" value="Butyryl-CoA Dehydrogenase, subunit A, domain 2"/>
    <property type="match status" value="1"/>
</dbReference>
<evidence type="ECO:0000259" key="15">
    <source>
        <dbReference type="Pfam" id="PF09317"/>
    </source>
</evidence>
<evidence type="ECO:0000256" key="10">
    <source>
        <dbReference type="ARBA" id="ARBA00047882"/>
    </source>
</evidence>
<evidence type="ECO:0000256" key="9">
    <source>
        <dbReference type="ARBA" id="ARBA00023002"/>
    </source>
</evidence>
<dbReference type="InterPro" id="IPR046373">
    <property type="entry name" value="Acyl-CoA_Oxase/DH_mid-dom_sf"/>
</dbReference>
<dbReference type="UniPathway" id="UPA00659"/>
<evidence type="ECO:0000256" key="7">
    <source>
        <dbReference type="ARBA" id="ARBA00022630"/>
    </source>
</evidence>
<name>T1X6V8_VARPD</name>
<dbReference type="InterPro" id="IPR009100">
    <property type="entry name" value="AcylCoA_DH/oxidase_NM_dom_sf"/>
</dbReference>
<dbReference type="GO" id="GO:0005737">
    <property type="term" value="C:cytoplasm"/>
    <property type="evidence" value="ECO:0007669"/>
    <property type="project" value="TreeGrafter"/>
</dbReference>
<dbReference type="KEGG" id="vpd:VAPA_1c15300"/>
<evidence type="ECO:0000256" key="12">
    <source>
        <dbReference type="SAM" id="MobiDB-lite"/>
    </source>
</evidence>
<feature type="region of interest" description="Disordered" evidence="12">
    <location>
        <begin position="1"/>
        <end position="31"/>
    </location>
</feature>
<organism evidence="16 17">
    <name type="scientific">Variovorax paradoxus B4</name>
    <dbReference type="NCBI Taxonomy" id="1246301"/>
    <lineage>
        <taxon>Bacteria</taxon>
        <taxon>Pseudomonadati</taxon>
        <taxon>Pseudomonadota</taxon>
        <taxon>Betaproteobacteria</taxon>
        <taxon>Burkholderiales</taxon>
        <taxon>Comamonadaceae</taxon>
        <taxon>Variovorax</taxon>
    </lineage>
</organism>
<evidence type="ECO:0000313" key="16">
    <source>
        <dbReference type="EMBL" id="AGU48642.1"/>
    </source>
</evidence>
<gene>
    <name evidence="16" type="ORF">VAPA_1c15300</name>
</gene>
<dbReference type="InterPro" id="IPR036250">
    <property type="entry name" value="AcylCo_DH-like_C"/>
</dbReference>
<comment type="cofactor">
    <cofactor evidence="1">
        <name>FAD</name>
        <dbReference type="ChEBI" id="CHEBI:57692"/>
    </cofactor>
</comment>
<evidence type="ECO:0000256" key="1">
    <source>
        <dbReference type="ARBA" id="ARBA00001974"/>
    </source>
</evidence>
<dbReference type="Pfam" id="PF02771">
    <property type="entry name" value="Acyl-CoA_dh_N"/>
    <property type="match status" value="1"/>
</dbReference>
<dbReference type="Proteomes" id="UP000016223">
    <property type="component" value="Chromosome 1"/>
</dbReference>
<dbReference type="NCBIfam" id="NF009586">
    <property type="entry name" value="PRK13026.1"/>
    <property type="match status" value="1"/>
</dbReference>
<dbReference type="Pfam" id="PF09317">
    <property type="entry name" value="ACDH_C"/>
    <property type="match status" value="1"/>
</dbReference>
<evidence type="ECO:0000313" key="17">
    <source>
        <dbReference type="Proteomes" id="UP000016223"/>
    </source>
</evidence>
<dbReference type="InterPro" id="IPR009075">
    <property type="entry name" value="AcylCo_DH/oxidase_C"/>
</dbReference>
<dbReference type="AlphaFoldDB" id="T1X6V8"/>
<comment type="catalytic activity">
    <reaction evidence="11">
        <text>a long-chain 2,3-saturated fatty acyl-CoA + oxidized [electron-transfer flavoprotein] + H(+) = a long-chain (2E)-enoyl-CoA + reduced [electron-transfer flavoprotein]</text>
        <dbReference type="Rhea" id="RHEA:17721"/>
        <dbReference type="Rhea" id="RHEA-COMP:10685"/>
        <dbReference type="Rhea" id="RHEA-COMP:10686"/>
        <dbReference type="ChEBI" id="CHEBI:15378"/>
        <dbReference type="ChEBI" id="CHEBI:57692"/>
        <dbReference type="ChEBI" id="CHEBI:58307"/>
        <dbReference type="ChEBI" id="CHEBI:83721"/>
        <dbReference type="ChEBI" id="CHEBI:83727"/>
        <dbReference type="EC" id="1.3.8.8"/>
    </reaction>
</comment>
<dbReference type="EC" id="1.3.8.7" evidence="4"/>
<dbReference type="PANTHER" id="PTHR48083:SF33">
    <property type="entry name" value="ACYL-COENZYME A DEHYDROGENASE"/>
    <property type="match status" value="1"/>
</dbReference>
<evidence type="ECO:0000259" key="14">
    <source>
        <dbReference type="Pfam" id="PF02771"/>
    </source>
</evidence>
<proteinExistence type="inferred from homology"/>
<dbReference type="NCBIfam" id="NF007000">
    <property type="entry name" value="PRK09463.1"/>
    <property type="match status" value="1"/>
</dbReference>
<feature type="compositionally biased region" description="Pro residues" evidence="12">
    <location>
        <begin position="768"/>
        <end position="792"/>
    </location>
</feature>
<evidence type="ECO:0000256" key="4">
    <source>
        <dbReference type="ARBA" id="ARBA00012033"/>
    </source>
</evidence>
<dbReference type="EC" id="1.3.8.8" evidence="5"/>
<dbReference type="InterPro" id="IPR050741">
    <property type="entry name" value="Acyl-CoA_dehydrogenase"/>
</dbReference>
<feature type="region of interest" description="Disordered" evidence="12">
    <location>
        <begin position="750"/>
        <end position="792"/>
    </location>
</feature>
<keyword evidence="7" id="KW-0285">Flavoprotein</keyword>
<keyword evidence="8" id="KW-0274">FAD</keyword>
<protein>
    <recommendedName>
        <fullName evidence="6">Acyl-coenzyme A dehydrogenase</fullName>
        <ecNumber evidence="4">1.3.8.7</ecNumber>
        <ecNumber evidence="5">1.3.8.8</ecNumber>
    </recommendedName>
</protein>
<dbReference type="Gene3D" id="1.10.540.10">
    <property type="entry name" value="Acyl-CoA dehydrogenase/oxidase, N-terminal domain"/>
    <property type="match status" value="1"/>
</dbReference>
<dbReference type="SUPFAM" id="SSF47203">
    <property type="entry name" value="Acyl-CoA dehydrogenase C-terminal domain-like"/>
    <property type="match status" value="1"/>
</dbReference>
<comment type="catalytic activity">
    <reaction evidence="10">
        <text>a medium-chain 2,3-saturated fatty acyl-CoA + oxidized [electron-transfer flavoprotein] + H(+) = a medium-chain (2E)-enoyl-CoA + reduced [electron-transfer flavoprotein]</text>
        <dbReference type="Rhea" id="RHEA:14477"/>
        <dbReference type="Rhea" id="RHEA-COMP:10685"/>
        <dbReference type="Rhea" id="RHEA-COMP:10686"/>
        <dbReference type="ChEBI" id="CHEBI:15378"/>
        <dbReference type="ChEBI" id="CHEBI:57692"/>
        <dbReference type="ChEBI" id="CHEBI:58307"/>
        <dbReference type="ChEBI" id="CHEBI:83723"/>
        <dbReference type="ChEBI" id="CHEBI:83726"/>
        <dbReference type="EC" id="1.3.8.7"/>
    </reaction>
</comment>
<dbReference type="GO" id="GO:0070991">
    <property type="term" value="F:medium-chain fatty acyl-CoA dehydrogenase activity"/>
    <property type="evidence" value="ECO:0007669"/>
    <property type="project" value="UniProtKB-EC"/>
</dbReference>
<dbReference type="GO" id="GO:0033539">
    <property type="term" value="P:fatty acid beta-oxidation using acyl-CoA dehydrogenase"/>
    <property type="evidence" value="ECO:0007669"/>
    <property type="project" value="InterPro"/>
</dbReference>
<dbReference type="EMBL" id="CP003911">
    <property type="protein sequence ID" value="AGU48642.1"/>
    <property type="molecule type" value="Genomic_DNA"/>
</dbReference>
<evidence type="ECO:0000256" key="8">
    <source>
        <dbReference type="ARBA" id="ARBA00022827"/>
    </source>
</evidence>
<feature type="domain" description="Acyl-CoA dehydrogenase C-terminal bacterial-type" evidence="15">
    <location>
        <begin position="493"/>
        <end position="719"/>
    </location>
</feature>
<dbReference type="SUPFAM" id="SSF56645">
    <property type="entry name" value="Acyl-CoA dehydrogenase NM domain-like"/>
    <property type="match status" value="1"/>
</dbReference>
<evidence type="ECO:0000256" key="2">
    <source>
        <dbReference type="ARBA" id="ARBA00005005"/>
    </source>
</evidence>
<reference evidence="16 17" key="1">
    <citation type="submission" date="2012-10" db="EMBL/GenBank/DDBJ databases">
        <title>Genome sequence of Variovorax paradoxus B4.</title>
        <authorList>
            <person name="Schuldes J."/>
            <person name="Brandt U."/>
            <person name="Hiessl S."/>
            <person name="Wuebbeler J.H."/>
            <person name="Thuermer A."/>
            <person name="Steinbuechel A."/>
            <person name="Daniel R."/>
        </authorList>
    </citation>
    <scope>NUCLEOTIDE SEQUENCE [LARGE SCALE GENOMIC DNA]</scope>
    <source>
        <strain evidence="16 17">B4</strain>
    </source>
</reference>